<reference evidence="2 3" key="1">
    <citation type="submission" date="2013-06" db="EMBL/GenBank/DDBJ databases">
        <title>Whole genome shotgun sequence of Bacillus selenatarsenatis SF-1.</title>
        <authorList>
            <person name="Kuroda M."/>
            <person name="Sei K."/>
            <person name="Yamashita M."/>
            <person name="Ike M."/>
        </authorList>
    </citation>
    <scope>NUCLEOTIDE SEQUENCE [LARGE SCALE GENOMIC DNA]</scope>
    <source>
        <strain evidence="2 3">SF-1</strain>
    </source>
</reference>
<protein>
    <recommendedName>
        <fullName evidence="4">Peptidase M50 domain-containing protein</fullName>
    </recommendedName>
</protein>
<feature type="transmembrane region" description="Helical" evidence="1">
    <location>
        <begin position="114"/>
        <end position="132"/>
    </location>
</feature>
<comment type="caution">
    <text evidence="2">The sequence shown here is derived from an EMBL/GenBank/DDBJ whole genome shotgun (WGS) entry which is preliminary data.</text>
</comment>
<evidence type="ECO:0000313" key="3">
    <source>
        <dbReference type="Proteomes" id="UP000031014"/>
    </source>
</evidence>
<evidence type="ECO:0008006" key="4">
    <source>
        <dbReference type="Google" id="ProtNLM"/>
    </source>
</evidence>
<feature type="transmembrane region" description="Helical" evidence="1">
    <location>
        <begin position="82"/>
        <end position="102"/>
    </location>
</feature>
<dbReference type="AlphaFoldDB" id="A0A0A8X9L6"/>
<organism evidence="2 3">
    <name type="scientific">Mesobacillus selenatarsenatis (strain DSM 18680 / JCM 14380 / FERM P-15431 / SF-1)</name>
    <dbReference type="NCBI Taxonomy" id="1321606"/>
    <lineage>
        <taxon>Bacteria</taxon>
        <taxon>Bacillati</taxon>
        <taxon>Bacillota</taxon>
        <taxon>Bacilli</taxon>
        <taxon>Bacillales</taxon>
        <taxon>Bacillaceae</taxon>
        <taxon>Mesobacillus</taxon>
    </lineage>
</organism>
<dbReference type="STRING" id="1321606.SAMD00020551_4863"/>
<keyword evidence="3" id="KW-1185">Reference proteome</keyword>
<keyword evidence="1" id="KW-0472">Membrane</keyword>
<name>A0A0A8X9L6_MESS1</name>
<keyword evidence="1" id="KW-0812">Transmembrane</keyword>
<dbReference type="Proteomes" id="UP000031014">
    <property type="component" value="Unassembled WGS sequence"/>
</dbReference>
<evidence type="ECO:0000256" key="1">
    <source>
        <dbReference type="SAM" id="Phobius"/>
    </source>
</evidence>
<sequence>MFGFSDFVGFLLALLLIYPVVSLVHELGHSFFAWIFGGEFSFSLGRGKTVFKKGPFSLNSMYFLDAFSEYEHLKWNNRLTHFLVHAGGIIFNLGSVLVLNILISQGFIEPHTIFVRYSYFSVWLATFSLIPVDYGNGNYSDGLAIYHVLRYNEWPKLTG</sequence>
<keyword evidence="1" id="KW-1133">Transmembrane helix</keyword>
<gene>
    <name evidence="2" type="ORF">SAMD00020551_4863</name>
</gene>
<accession>A0A0A8X9L6</accession>
<evidence type="ECO:0000313" key="2">
    <source>
        <dbReference type="EMBL" id="GAM16633.1"/>
    </source>
</evidence>
<dbReference type="EMBL" id="BASE01000134">
    <property type="protein sequence ID" value="GAM16633.1"/>
    <property type="molecule type" value="Genomic_DNA"/>
</dbReference>
<proteinExistence type="predicted"/>